<dbReference type="AlphaFoldDB" id="A0A1B6VMD7"/>
<organism evidence="1 2">
    <name type="scientific">Gluconobacter cerinus</name>
    <dbReference type="NCBI Taxonomy" id="38307"/>
    <lineage>
        <taxon>Bacteria</taxon>
        <taxon>Pseudomonadati</taxon>
        <taxon>Pseudomonadota</taxon>
        <taxon>Alphaproteobacteria</taxon>
        <taxon>Acetobacterales</taxon>
        <taxon>Acetobacteraceae</taxon>
        <taxon>Gluconobacter</taxon>
    </lineage>
</organism>
<dbReference type="Proteomes" id="UP000077786">
    <property type="component" value="Unassembled WGS sequence"/>
</dbReference>
<accession>A0A1B6VMD7</accession>
<reference evidence="1 2" key="1">
    <citation type="submission" date="2016-03" db="EMBL/GenBank/DDBJ databases">
        <title>Draft genome sequence of Gluconobacter cerinus strain CECT 9110.</title>
        <authorList>
            <person name="Sainz F."/>
            <person name="Mas A."/>
            <person name="Torija M.J."/>
        </authorList>
    </citation>
    <scope>NUCLEOTIDE SEQUENCE [LARGE SCALE GENOMIC DNA]</scope>
    <source>
        <strain evidence="1 2">CECT 9110</strain>
    </source>
</reference>
<protein>
    <submittedName>
        <fullName evidence="1">Uncharacterized protein</fullName>
    </submittedName>
</protein>
<dbReference type="OrthoDB" id="7275721at2"/>
<sequence>MGKKTAVLFKCHNWDAVIQRSYERCKKKSNKSDFYILYDNSRGTVEIPEHIQEVENIFLAPYSEVESLGLAWGTEIGNYGGYWYNGDYHQNLFILNHNEYDYICSIENDVAVLNDLDSIFDDMAARNIDAVYKHVEAENHAWAHSGSCEGYYDLSQHVHKGLFCISFFSRRAALLILKRRLEMSFLKKEKGLLTWPIGEAVMSHEIISAGMRTEELAHYCDSLRQYDWAPVYLEKEIVNGAEKTFIHPVTEMNEKFIVSNFVQDYHCMISEEEISNGISRNRSRRINDFEVYSRLFHCPRIYNNPVLREDVVDDARELLTGVDFDLASEGMSPDLTQALTQVYSEFPERVFASLPSYERSHSMFFDHGVALPISLGESGAYTLVLAARDPDLTSHFDVKGKDVASSFEIMPVSFLLQKGELRFYAVNFPAECTEFVVEQKGPHGFWLNFIKILPTTDALRALSTS</sequence>
<dbReference type="EMBL" id="LUTU01000005">
    <property type="protein sequence ID" value="OAJ68381.1"/>
    <property type="molecule type" value="Genomic_DNA"/>
</dbReference>
<name>A0A1B6VMD7_9PROT</name>
<proteinExistence type="predicted"/>
<comment type="caution">
    <text evidence="1">The sequence shown here is derived from an EMBL/GenBank/DDBJ whole genome shotgun (WGS) entry which is preliminary data.</text>
</comment>
<gene>
    <name evidence="1" type="ORF">A0123_01087</name>
</gene>
<evidence type="ECO:0000313" key="1">
    <source>
        <dbReference type="EMBL" id="OAJ68381.1"/>
    </source>
</evidence>
<evidence type="ECO:0000313" key="2">
    <source>
        <dbReference type="Proteomes" id="UP000077786"/>
    </source>
</evidence>
<dbReference type="RefSeq" id="WP_064273939.1">
    <property type="nucleotide sequence ID" value="NZ_LUTU01000005.1"/>
</dbReference>
<dbReference type="PATRIC" id="fig|38307.3.peg.1119"/>